<gene>
    <name evidence="1" type="ORF">L6452_13761</name>
</gene>
<sequence>MNLRRQKIEDELVGSLAMDCISFVPLNLKQLGADGDGGLRQMKMKKKEMRNKVLQAVTQILVGLNPRHYLQVKDYMPTPCAGTLEDSTT</sequence>
<reference evidence="1 2" key="2">
    <citation type="journal article" date="2022" name="Mol. Ecol. Resour.">
        <title>The genomes of chicory, endive, great burdock and yacon provide insights into Asteraceae paleo-polyploidization history and plant inulin production.</title>
        <authorList>
            <person name="Fan W."/>
            <person name="Wang S."/>
            <person name="Wang H."/>
            <person name="Wang A."/>
            <person name="Jiang F."/>
            <person name="Liu H."/>
            <person name="Zhao H."/>
            <person name="Xu D."/>
            <person name="Zhang Y."/>
        </authorList>
    </citation>
    <scope>NUCLEOTIDE SEQUENCE [LARGE SCALE GENOMIC DNA]</scope>
    <source>
        <strain evidence="2">cv. Niubang</strain>
    </source>
</reference>
<evidence type="ECO:0000313" key="2">
    <source>
        <dbReference type="Proteomes" id="UP001055879"/>
    </source>
</evidence>
<dbReference type="Proteomes" id="UP001055879">
    <property type="component" value="Linkage Group LG04"/>
</dbReference>
<accession>A0ACB9CJ36</accession>
<proteinExistence type="predicted"/>
<name>A0ACB9CJ36_ARCLA</name>
<protein>
    <submittedName>
        <fullName evidence="1">Uncharacterized protein</fullName>
    </submittedName>
</protein>
<comment type="caution">
    <text evidence="1">The sequence shown here is derived from an EMBL/GenBank/DDBJ whole genome shotgun (WGS) entry which is preliminary data.</text>
</comment>
<organism evidence="1 2">
    <name type="scientific">Arctium lappa</name>
    <name type="common">Greater burdock</name>
    <name type="synonym">Lappa major</name>
    <dbReference type="NCBI Taxonomy" id="4217"/>
    <lineage>
        <taxon>Eukaryota</taxon>
        <taxon>Viridiplantae</taxon>
        <taxon>Streptophyta</taxon>
        <taxon>Embryophyta</taxon>
        <taxon>Tracheophyta</taxon>
        <taxon>Spermatophyta</taxon>
        <taxon>Magnoliopsida</taxon>
        <taxon>eudicotyledons</taxon>
        <taxon>Gunneridae</taxon>
        <taxon>Pentapetalae</taxon>
        <taxon>asterids</taxon>
        <taxon>campanulids</taxon>
        <taxon>Asterales</taxon>
        <taxon>Asteraceae</taxon>
        <taxon>Carduoideae</taxon>
        <taxon>Cardueae</taxon>
        <taxon>Arctiinae</taxon>
        <taxon>Arctium</taxon>
    </lineage>
</organism>
<reference evidence="2" key="1">
    <citation type="journal article" date="2022" name="Mol. Ecol. Resour.">
        <title>The genomes of chicory, endive, great burdock and yacon provide insights into Asteraceae palaeo-polyploidization history and plant inulin production.</title>
        <authorList>
            <person name="Fan W."/>
            <person name="Wang S."/>
            <person name="Wang H."/>
            <person name="Wang A."/>
            <person name="Jiang F."/>
            <person name="Liu H."/>
            <person name="Zhao H."/>
            <person name="Xu D."/>
            <person name="Zhang Y."/>
        </authorList>
    </citation>
    <scope>NUCLEOTIDE SEQUENCE [LARGE SCALE GENOMIC DNA]</scope>
    <source>
        <strain evidence="2">cv. Niubang</strain>
    </source>
</reference>
<evidence type="ECO:0000313" key="1">
    <source>
        <dbReference type="EMBL" id="KAI3734296.1"/>
    </source>
</evidence>
<keyword evidence="2" id="KW-1185">Reference proteome</keyword>
<dbReference type="EMBL" id="CM042050">
    <property type="protein sequence ID" value="KAI3734296.1"/>
    <property type="molecule type" value="Genomic_DNA"/>
</dbReference>